<protein>
    <submittedName>
        <fullName evidence="7">Uncharacterized protein</fullName>
    </submittedName>
</protein>
<keyword evidence="3" id="KW-0964">Secreted</keyword>
<evidence type="ECO:0000313" key="7">
    <source>
        <dbReference type="Ensembl" id="ENSEEEP00000053769.1"/>
    </source>
</evidence>
<name>A0AAY5EB48_ELEEL</name>
<dbReference type="GO" id="GO:0051607">
    <property type="term" value="P:defense response to virus"/>
    <property type="evidence" value="ECO:0007669"/>
    <property type="project" value="UniProtKB-KW"/>
</dbReference>
<dbReference type="Ensembl" id="ENSEEET00000062667.1">
    <property type="protein sequence ID" value="ENSEEEP00000061095.1"/>
    <property type="gene ID" value="ENSEEEG00000026531.1"/>
</dbReference>
<comment type="subcellular location">
    <subcellularLocation>
        <location evidence="1">Secreted</location>
    </subcellularLocation>
</comment>
<evidence type="ECO:0000256" key="2">
    <source>
        <dbReference type="ARBA" id="ARBA00022514"/>
    </source>
</evidence>
<keyword evidence="5" id="KW-1015">Disulfide bond</keyword>
<keyword evidence="2" id="KW-0202">Cytokine</keyword>
<dbReference type="Gene3D" id="1.20.1250.10">
    <property type="match status" value="1"/>
</dbReference>
<dbReference type="GO" id="GO:0005615">
    <property type="term" value="C:extracellular space"/>
    <property type="evidence" value="ECO:0007669"/>
    <property type="project" value="UniProtKB-KW"/>
</dbReference>
<keyword evidence="4" id="KW-0051">Antiviral defense</keyword>
<dbReference type="Ensembl" id="ENSEEET00000060284.1">
    <property type="protein sequence ID" value="ENSEEEP00000053769.1"/>
    <property type="gene ID" value="ENSEEEG00000028720.1"/>
</dbReference>
<evidence type="ECO:0000256" key="4">
    <source>
        <dbReference type="ARBA" id="ARBA00023118"/>
    </source>
</evidence>
<organism evidence="7 8">
    <name type="scientific">Electrophorus electricus</name>
    <name type="common">Electric eel</name>
    <name type="synonym">Gymnotus electricus</name>
    <dbReference type="NCBI Taxonomy" id="8005"/>
    <lineage>
        <taxon>Eukaryota</taxon>
        <taxon>Metazoa</taxon>
        <taxon>Chordata</taxon>
        <taxon>Craniata</taxon>
        <taxon>Vertebrata</taxon>
        <taxon>Euteleostomi</taxon>
        <taxon>Actinopterygii</taxon>
        <taxon>Neopterygii</taxon>
        <taxon>Teleostei</taxon>
        <taxon>Ostariophysi</taxon>
        <taxon>Gymnotiformes</taxon>
        <taxon>Gymnotoidei</taxon>
        <taxon>Gymnotidae</taxon>
        <taxon>Electrophorus</taxon>
    </lineage>
</organism>
<dbReference type="InterPro" id="IPR000471">
    <property type="entry name" value="Interferon_alpha/beta/delta"/>
</dbReference>
<evidence type="ECO:0000256" key="6">
    <source>
        <dbReference type="SAM" id="SignalP"/>
    </source>
</evidence>
<dbReference type="GO" id="GO:0005125">
    <property type="term" value="F:cytokine activity"/>
    <property type="evidence" value="ECO:0007669"/>
    <property type="project" value="UniProtKB-KW"/>
</dbReference>
<dbReference type="Proteomes" id="UP000314983">
    <property type="component" value="Chromosome 4"/>
</dbReference>
<proteinExistence type="predicted"/>
<dbReference type="Ensembl" id="ENSEEET00000064080.1">
    <property type="protein sequence ID" value="ENSEEEP00000064067.1"/>
    <property type="gene ID" value="ENSEEEG00000027827.1"/>
</dbReference>
<dbReference type="GO" id="GO:0005126">
    <property type="term" value="F:cytokine receptor binding"/>
    <property type="evidence" value="ECO:0007669"/>
    <property type="project" value="InterPro"/>
</dbReference>
<dbReference type="PANTHER" id="PTHR11691:SF62">
    <property type="entry name" value="INTERFERON PHI 2-RELATED"/>
    <property type="match status" value="1"/>
</dbReference>
<feature type="chain" id="PRO_5044719276" evidence="6">
    <location>
        <begin position="21"/>
        <end position="188"/>
    </location>
</feature>
<dbReference type="PRINTS" id="PR00266">
    <property type="entry name" value="INTERFERONAB"/>
</dbReference>
<keyword evidence="6" id="KW-0732">Signal</keyword>
<dbReference type="InterPro" id="IPR009079">
    <property type="entry name" value="4_helix_cytokine-like_core"/>
</dbReference>
<reference evidence="7 8" key="1">
    <citation type="submission" date="2020-05" db="EMBL/GenBank/DDBJ databases">
        <title>Electrophorus electricus (electric eel) genome, fEleEle1, primary haplotype.</title>
        <authorList>
            <person name="Myers G."/>
            <person name="Meyer A."/>
            <person name="Fedrigo O."/>
            <person name="Formenti G."/>
            <person name="Rhie A."/>
            <person name="Tracey A."/>
            <person name="Sims Y."/>
            <person name="Jarvis E.D."/>
        </authorList>
    </citation>
    <scope>NUCLEOTIDE SEQUENCE [LARGE SCALE GENOMIC DNA]</scope>
</reference>
<sequence length="188" mass="21597">MAYQCLVWIGAILCIAQVWSMPTNCKLQWTLIPRTHNLLLKVSGPFPSQCLDDKVEISLPESALLRNASKQDLAVAKAVYKTLTSIESLFDNYGIPQSWDGQKLEDFQNIVYRQIDESKCISGKTQKDEDDFSARDAAITDYFEKLKKLLKDMEFSDCAWETVRLEVLSLLQFIVVETSDNEFWSRRV</sequence>
<reference evidence="7" key="2">
    <citation type="submission" date="2025-05" db="UniProtKB">
        <authorList>
            <consortium name="Ensembl"/>
        </authorList>
    </citation>
    <scope>IDENTIFICATION</scope>
</reference>
<dbReference type="PANTHER" id="PTHR11691">
    <property type="entry name" value="TYPE I INTERFERON"/>
    <property type="match status" value="1"/>
</dbReference>
<evidence type="ECO:0000313" key="8">
    <source>
        <dbReference type="Proteomes" id="UP000314983"/>
    </source>
</evidence>
<feature type="signal peptide" evidence="6">
    <location>
        <begin position="1"/>
        <end position="20"/>
    </location>
</feature>
<evidence type="ECO:0000256" key="5">
    <source>
        <dbReference type="ARBA" id="ARBA00023157"/>
    </source>
</evidence>
<keyword evidence="8" id="KW-1185">Reference proteome</keyword>
<evidence type="ECO:0000256" key="3">
    <source>
        <dbReference type="ARBA" id="ARBA00022525"/>
    </source>
</evidence>
<dbReference type="SUPFAM" id="SSF47266">
    <property type="entry name" value="4-helical cytokines"/>
    <property type="match status" value="1"/>
</dbReference>
<dbReference type="GeneTree" id="ENSGT00990000204390"/>
<dbReference type="AlphaFoldDB" id="A0AAY5EB48"/>
<gene>
    <name evidence="7" type="primary">RIPPLY1</name>
</gene>
<evidence type="ECO:0000256" key="1">
    <source>
        <dbReference type="ARBA" id="ARBA00004613"/>
    </source>
</evidence>
<accession>A0AAY5EB48</accession>
<dbReference type="Pfam" id="PF00143">
    <property type="entry name" value="Interferon"/>
    <property type="match status" value="1"/>
</dbReference>